<feature type="domain" description="Helicase C-terminal" evidence="10">
    <location>
        <begin position="218"/>
        <end position="378"/>
    </location>
</feature>
<evidence type="ECO:0000313" key="12">
    <source>
        <dbReference type="Ensembl" id="ENSORLP00020030244.1"/>
    </source>
</evidence>
<feature type="domain" description="DEAD-box RNA helicase Q" evidence="11">
    <location>
        <begin position="2"/>
        <end position="30"/>
    </location>
</feature>
<comment type="similarity">
    <text evidence="7">Belongs to the DEAD box helicase family.</text>
</comment>
<dbReference type="Pfam" id="PF00271">
    <property type="entry name" value="Helicase_C"/>
    <property type="match status" value="1"/>
</dbReference>
<dbReference type="SUPFAM" id="SSF52540">
    <property type="entry name" value="P-loop containing nucleoside triphosphate hydrolases"/>
    <property type="match status" value="2"/>
</dbReference>
<protein>
    <recommendedName>
        <fullName evidence="1">RNA helicase</fullName>
        <ecNumber evidence="1">3.6.4.13</ecNumber>
    </recommendedName>
</protein>
<dbReference type="PROSITE" id="PS51192">
    <property type="entry name" value="HELICASE_ATP_BIND_1"/>
    <property type="match status" value="1"/>
</dbReference>
<feature type="short sequence motif" description="Q motif" evidence="6">
    <location>
        <begin position="2"/>
        <end position="30"/>
    </location>
</feature>
<dbReference type="Proteomes" id="UP000265180">
    <property type="component" value="Chromosome 4"/>
</dbReference>
<reference key="1">
    <citation type="journal article" date="2007" name="Nature">
        <title>The medaka draft genome and insights into vertebrate genome evolution.</title>
        <authorList>
            <person name="Kasahara M."/>
            <person name="Naruse K."/>
            <person name="Sasaki S."/>
            <person name="Nakatani Y."/>
            <person name="Qu W."/>
            <person name="Ahsan B."/>
            <person name="Yamada T."/>
            <person name="Nagayasu Y."/>
            <person name="Doi K."/>
            <person name="Kasai Y."/>
            <person name="Jindo T."/>
            <person name="Kobayashi D."/>
            <person name="Shimada A."/>
            <person name="Toyoda A."/>
            <person name="Kuroki Y."/>
            <person name="Fujiyama A."/>
            <person name="Sasaki T."/>
            <person name="Shimizu A."/>
            <person name="Asakawa S."/>
            <person name="Shimizu N."/>
            <person name="Hashimoto S."/>
            <person name="Yang J."/>
            <person name="Lee Y."/>
            <person name="Matsushima K."/>
            <person name="Sugano S."/>
            <person name="Sakaizumi M."/>
            <person name="Narita T."/>
            <person name="Ohishi K."/>
            <person name="Haga S."/>
            <person name="Ohta F."/>
            <person name="Nomoto H."/>
            <person name="Nogata K."/>
            <person name="Morishita T."/>
            <person name="Endo T."/>
            <person name="Shin-I T."/>
            <person name="Takeda H."/>
            <person name="Morishita S."/>
            <person name="Kohara Y."/>
        </authorList>
    </citation>
    <scope>NUCLEOTIDE SEQUENCE [LARGE SCALE GENOMIC DNA]</scope>
    <source>
        <strain>Hd-rR</strain>
    </source>
</reference>
<dbReference type="PANTHER" id="PTHR47959:SF25">
    <property type="entry name" value="RNA HELICASE"/>
    <property type="match status" value="1"/>
</dbReference>
<evidence type="ECO:0000256" key="6">
    <source>
        <dbReference type="PROSITE-ProRule" id="PRU00552"/>
    </source>
</evidence>
<dbReference type="GO" id="GO:0016787">
    <property type="term" value="F:hydrolase activity"/>
    <property type="evidence" value="ECO:0007669"/>
    <property type="project" value="UniProtKB-KW"/>
</dbReference>
<dbReference type="GO" id="GO:0003676">
    <property type="term" value="F:nucleic acid binding"/>
    <property type="evidence" value="ECO:0007669"/>
    <property type="project" value="InterPro"/>
</dbReference>
<evidence type="ECO:0000259" key="11">
    <source>
        <dbReference type="PROSITE" id="PS51195"/>
    </source>
</evidence>
<evidence type="ECO:0000256" key="2">
    <source>
        <dbReference type="ARBA" id="ARBA00022741"/>
    </source>
</evidence>
<dbReference type="InterPro" id="IPR001650">
    <property type="entry name" value="Helicase_C-like"/>
</dbReference>
<dbReference type="InterPro" id="IPR011545">
    <property type="entry name" value="DEAD/DEAH_box_helicase_dom"/>
</dbReference>
<evidence type="ECO:0000256" key="4">
    <source>
        <dbReference type="ARBA" id="ARBA00022806"/>
    </source>
</evidence>
<evidence type="ECO:0000256" key="5">
    <source>
        <dbReference type="ARBA" id="ARBA00022840"/>
    </source>
</evidence>
<keyword evidence="5 7" id="KW-0067">ATP-binding</keyword>
<dbReference type="InterPro" id="IPR000629">
    <property type="entry name" value="RNA-helicase_DEAD-box_CS"/>
</dbReference>
<accession>A0A3P9MBL5</accession>
<feature type="domain" description="Helicase ATP-binding" evidence="9">
    <location>
        <begin position="33"/>
        <end position="207"/>
    </location>
</feature>
<dbReference type="InterPro" id="IPR014014">
    <property type="entry name" value="RNA_helicase_DEAD_Q_motif"/>
</dbReference>
<dbReference type="EC" id="3.6.4.13" evidence="1"/>
<evidence type="ECO:0000256" key="1">
    <source>
        <dbReference type="ARBA" id="ARBA00012552"/>
    </source>
</evidence>
<keyword evidence="4 7" id="KW-0347">Helicase</keyword>
<organism evidence="12 13">
    <name type="scientific">Oryzias latipes</name>
    <name type="common">Japanese rice fish</name>
    <name type="synonym">Japanese killifish</name>
    <dbReference type="NCBI Taxonomy" id="8090"/>
    <lineage>
        <taxon>Eukaryota</taxon>
        <taxon>Metazoa</taxon>
        <taxon>Chordata</taxon>
        <taxon>Craniata</taxon>
        <taxon>Vertebrata</taxon>
        <taxon>Euteleostomi</taxon>
        <taxon>Actinopterygii</taxon>
        <taxon>Neopterygii</taxon>
        <taxon>Teleostei</taxon>
        <taxon>Neoteleostei</taxon>
        <taxon>Acanthomorphata</taxon>
        <taxon>Ovalentaria</taxon>
        <taxon>Atherinomorphae</taxon>
        <taxon>Beloniformes</taxon>
        <taxon>Adrianichthyidae</taxon>
        <taxon>Oryziinae</taxon>
        <taxon>Oryzias</taxon>
    </lineage>
</organism>
<dbReference type="CDD" id="cd17955">
    <property type="entry name" value="DEADc_DDX49"/>
    <property type="match status" value="1"/>
</dbReference>
<dbReference type="PANTHER" id="PTHR47959">
    <property type="entry name" value="ATP-DEPENDENT RNA HELICASE RHLE-RELATED"/>
    <property type="match status" value="1"/>
</dbReference>
<keyword evidence="3 7" id="KW-0378">Hydrolase</keyword>
<reference evidence="12" key="3">
    <citation type="submission" date="2025-08" db="UniProtKB">
        <authorList>
            <consortium name="Ensembl"/>
        </authorList>
    </citation>
    <scope>IDENTIFICATION</scope>
    <source>
        <strain evidence="12">HNI</strain>
    </source>
</reference>
<reference evidence="12 13" key="2">
    <citation type="submission" date="2017-04" db="EMBL/GenBank/DDBJ databases">
        <title>CpG methylation of centromeres and impact of large insertions on vertebrate speciation.</title>
        <authorList>
            <person name="Ichikawa K."/>
            <person name="Yoshimura J."/>
            <person name="Morishita S."/>
        </authorList>
    </citation>
    <scope>NUCLEOTIDE SEQUENCE</scope>
    <source>
        <strain evidence="12 13">HNI</strain>
    </source>
</reference>
<dbReference type="Pfam" id="PF00270">
    <property type="entry name" value="DEAD"/>
    <property type="match status" value="1"/>
</dbReference>
<name>A0A3P9MBL5_ORYLA</name>
<dbReference type="Gene3D" id="3.40.50.300">
    <property type="entry name" value="P-loop containing nucleotide triphosphate hydrolases"/>
    <property type="match status" value="2"/>
</dbReference>
<dbReference type="PROSITE" id="PS51195">
    <property type="entry name" value="Q_MOTIF"/>
    <property type="match status" value="1"/>
</dbReference>
<dbReference type="AlphaFoldDB" id="A0A3P9MBL5"/>
<dbReference type="SMART" id="SM00487">
    <property type="entry name" value="DEXDc"/>
    <property type="match status" value="1"/>
</dbReference>
<dbReference type="SMART" id="SM00490">
    <property type="entry name" value="HELICc"/>
    <property type="match status" value="1"/>
</dbReference>
<dbReference type="CDD" id="cd18787">
    <property type="entry name" value="SF2_C_DEAD"/>
    <property type="match status" value="1"/>
</dbReference>
<evidence type="ECO:0000313" key="13">
    <source>
        <dbReference type="Proteomes" id="UP000265180"/>
    </source>
</evidence>
<dbReference type="InterPro" id="IPR014001">
    <property type="entry name" value="Helicase_ATP-bd"/>
</dbReference>
<feature type="region of interest" description="Disordered" evidence="8">
    <location>
        <begin position="439"/>
        <end position="465"/>
    </location>
</feature>
<evidence type="ECO:0000256" key="8">
    <source>
        <dbReference type="SAM" id="MobiDB-lite"/>
    </source>
</evidence>
<keyword evidence="2 7" id="KW-0547">Nucleotide-binding</keyword>
<proteinExistence type="inferred from homology"/>
<dbReference type="Ensembl" id="ENSORLT00020021169.1">
    <property type="protein sequence ID" value="ENSORLP00020030244.1"/>
    <property type="gene ID" value="ENSORLG00020014661.1"/>
</dbReference>
<dbReference type="GO" id="GO:0003724">
    <property type="term" value="F:RNA helicase activity"/>
    <property type="evidence" value="ECO:0007669"/>
    <property type="project" value="UniProtKB-EC"/>
</dbReference>
<evidence type="ECO:0000259" key="10">
    <source>
        <dbReference type="PROSITE" id="PS51194"/>
    </source>
</evidence>
<dbReference type="PROSITE" id="PS00039">
    <property type="entry name" value="DEAD_ATP_HELICASE"/>
    <property type="match status" value="1"/>
</dbReference>
<dbReference type="InterPro" id="IPR050079">
    <property type="entry name" value="DEAD_box_RNA_helicase"/>
</dbReference>
<evidence type="ECO:0000259" key="9">
    <source>
        <dbReference type="PROSITE" id="PS51192"/>
    </source>
</evidence>
<evidence type="ECO:0000256" key="7">
    <source>
        <dbReference type="RuleBase" id="RU000492"/>
    </source>
</evidence>
<dbReference type="InterPro" id="IPR027417">
    <property type="entry name" value="P-loop_NTPase"/>
</dbReference>
<dbReference type="PROSITE" id="PS51194">
    <property type="entry name" value="HELICASE_CTER"/>
    <property type="match status" value="1"/>
</dbReference>
<evidence type="ECO:0000256" key="3">
    <source>
        <dbReference type="ARBA" id="ARBA00022801"/>
    </source>
</evidence>
<sequence length="465" mass="53072">MGDFHSLGLSDWLVKQCKQLGIDKPTPVQENCVPAILEGRDCLGCAKTGSGKTAAFVLPVLQKLSEDPYGIFCLVLTPTRELAYQIAEQFRVLGKPLGLKDCIVVGGMDMVTQALELSKQPHVVVATPGRLADHVRSSNTFSMRKIKFLILDEADRLLEQGCTDFTKDLEEILGTLPAKRQTLLFSATLTDTLQELKSIAMNKPFFWESTSETRTVEELDQRYILTPEKVKDAYLVHLIQTFTDKHDDWSIIIFTNTCKNCQILTMMLREFNFPTISLHSMMKQVKNVPLFTLLTAFPLMIVLLLRGLDIPTVQVVINHNTPGLPKIYIHRVGRTARAGRNGVSITLVTQYDIHLVHSIEEQTKTKLTEYPVEEKEVHKILTQVNVTRRECEIRLESTDFDEKKEINKRKQLILEGKDPELEAKRKAELEKIRKQKKKFKQKIQETIQKKHRKTPRMKTTELAPP</sequence>
<dbReference type="FunFam" id="3.40.50.300:FF:000892">
    <property type="entry name" value="probable ATP-dependent RNA helicase DDX49"/>
    <property type="match status" value="1"/>
</dbReference>
<dbReference type="GO" id="GO:0005524">
    <property type="term" value="F:ATP binding"/>
    <property type="evidence" value="ECO:0007669"/>
    <property type="project" value="UniProtKB-KW"/>
</dbReference>
<reference evidence="12" key="4">
    <citation type="submission" date="2025-09" db="UniProtKB">
        <authorList>
            <consortium name="Ensembl"/>
        </authorList>
    </citation>
    <scope>IDENTIFICATION</scope>
    <source>
        <strain evidence="12">HNI</strain>
    </source>
</reference>